<feature type="domain" description="NAD-dependent epimerase/dehydratase" evidence="1">
    <location>
        <begin position="8"/>
        <end position="231"/>
    </location>
</feature>
<dbReference type="InterPro" id="IPR050177">
    <property type="entry name" value="Lipid_A_modif_metabolic_enz"/>
</dbReference>
<accession>A0A176YA79</accession>
<dbReference type="Pfam" id="PF01370">
    <property type="entry name" value="Epimerase"/>
    <property type="match status" value="1"/>
</dbReference>
<dbReference type="PANTHER" id="PTHR43245">
    <property type="entry name" value="BIFUNCTIONAL POLYMYXIN RESISTANCE PROTEIN ARNA"/>
    <property type="match status" value="1"/>
</dbReference>
<name>A0A176YA79_9BRAD</name>
<organism evidence="2 3">
    <name type="scientific">Bradyrhizobium centrolobii</name>
    <dbReference type="NCBI Taxonomy" id="1505087"/>
    <lineage>
        <taxon>Bacteria</taxon>
        <taxon>Pseudomonadati</taxon>
        <taxon>Pseudomonadota</taxon>
        <taxon>Alphaproteobacteria</taxon>
        <taxon>Hyphomicrobiales</taxon>
        <taxon>Nitrobacteraceae</taxon>
        <taxon>Bradyrhizobium</taxon>
    </lineage>
</organism>
<dbReference type="Gene3D" id="3.40.50.720">
    <property type="entry name" value="NAD(P)-binding Rossmann-like Domain"/>
    <property type="match status" value="1"/>
</dbReference>
<dbReference type="AlphaFoldDB" id="A0A176YA79"/>
<comment type="caution">
    <text evidence="2">The sequence shown here is derived from an EMBL/GenBank/DDBJ whole genome shotgun (WGS) entry which is preliminary data.</text>
</comment>
<evidence type="ECO:0000313" key="3">
    <source>
        <dbReference type="Proteomes" id="UP000076959"/>
    </source>
</evidence>
<dbReference type="RefSeq" id="WP_063707784.1">
    <property type="nucleotide sequence ID" value="NZ_LUUB01000106.1"/>
</dbReference>
<evidence type="ECO:0000313" key="2">
    <source>
        <dbReference type="EMBL" id="OAF01301.1"/>
    </source>
</evidence>
<dbReference type="OrthoDB" id="9814124at2"/>
<dbReference type="STRING" id="1505087.AYJ54_29965"/>
<reference evidence="2 3" key="1">
    <citation type="submission" date="2016-03" db="EMBL/GenBank/DDBJ databases">
        <title>Draft Genome Sequence of the Strain BR 10245 (Bradyrhizobium sp.) isolated from nodules of Centrolobium paraense.</title>
        <authorList>
            <person name="Simoes-Araujo J.L.Sr."/>
            <person name="Barauna A.C."/>
            <person name="Silva K."/>
            <person name="Zilli J.E."/>
        </authorList>
    </citation>
    <scope>NUCLEOTIDE SEQUENCE [LARGE SCALE GENOMIC DNA]</scope>
    <source>
        <strain evidence="2 3">BR 10245</strain>
    </source>
</reference>
<dbReference type="InterPro" id="IPR036291">
    <property type="entry name" value="NAD(P)-bd_dom_sf"/>
</dbReference>
<dbReference type="EMBL" id="LUUB01000106">
    <property type="protein sequence ID" value="OAF01301.1"/>
    <property type="molecule type" value="Genomic_DNA"/>
</dbReference>
<dbReference type="PRINTS" id="PR00081">
    <property type="entry name" value="GDHRDH"/>
</dbReference>
<dbReference type="PANTHER" id="PTHR43245:SF58">
    <property type="entry name" value="BLL5923 PROTEIN"/>
    <property type="match status" value="1"/>
</dbReference>
<dbReference type="InterPro" id="IPR002347">
    <property type="entry name" value="SDR_fam"/>
</dbReference>
<gene>
    <name evidence="2" type="ORF">AYJ54_29965</name>
</gene>
<proteinExistence type="predicted"/>
<dbReference type="Proteomes" id="UP000076959">
    <property type="component" value="Unassembled WGS sequence"/>
</dbReference>
<evidence type="ECO:0000259" key="1">
    <source>
        <dbReference type="Pfam" id="PF01370"/>
    </source>
</evidence>
<protein>
    <submittedName>
        <fullName evidence="2">UDP-glucose 4-epimerase</fullName>
    </submittedName>
</protein>
<sequence>MSQRKPVVLVTGASGFVGRHVAPALVREGWAVRRAVRSPEGIDDEVVIESIGPETDWQAALAGVDAVVHLAARVHHKHEEHAVQLYRNVNIAGTLHLARSAAMAGVRQFIFVSTVLVHGRSNDGRAPFSEDDILTPRGLYGMSKAAAEAGLRTLARDSTMKISVIRPPLVYGAGAKGNFALLTRAVSLGLPLPFAEIHNQRAFLAVQNLSSFILRRLTHPDPASNFEIFLVADGEQVSTPEFIERLARASGKKPRLFRMPPELLSSLLGIVGRQDTHDSLIGSLELNVSKAIATGWQPQVSLDEGLRLALSTQGV</sequence>
<dbReference type="InterPro" id="IPR001509">
    <property type="entry name" value="Epimerase_deHydtase"/>
</dbReference>
<dbReference type="SUPFAM" id="SSF51735">
    <property type="entry name" value="NAD(P)-binding Rossmann-fold domains"/>
    <property type="match status" value="1"/>
</dbReference>
<keyword evidence="3" id="KW-1185">Reference proteome</keyword>